<feature type="region of interest" description="Disordered" evidence="1">
    <location>
        <begin position="1"/>
        <end position="23"/>
    </location>
</feature>
<dbReference type="EMBL" id="OC318130">
    <property type="protein sequence ID" value="CAD7400696.1"/>
    <property type="molecule type" value="Genomic_DNA"/>
</dbReference>
<proteinExistence type="predicted"/>
<dbReference type="AlphaFoldDB" id="A0A7R9GZS3"/>
<feature type="region of interest" description="Disordered" evidence="1">
    <location>
        <begin position="268"/>
        <end position="289"/>
    </location>
</feature>
<gene>
    <name evidence="2" type="ORF">TCEB3V08_LOCUS5658</name>
</gene>
<reference evidence="2" key="1">
    <citation type="submission" date="2020-11" db="EMBL/GenBank/DDBJ databases">
        <authorList>
            <person name="Tran Van P."/>
        </authorList>
    </citation>
    <scope>NUCLEOTIDE SEQUENCE</scope>
</reference>
<dbReference type="Pfam" id="PF08208">
    <property type="entry name" value="RNA_polI_A34"/>
    <property type="match status" value="1"/>
</dbReference>
<evidence type="ECO:0000256" key="1">
    <source>
        <dbReference type="SAM" id="MobiDB-lite"/>
    </source>
</evidence>
<sequence>MARQDTTNRGTRPNTTPQEQQLKSQHLWNLYSRSLFETIPLRTPQTKKPPDSVLGGLSHISLNLNIHRDQLQIIQRQSTFTASINKTSCEPQEEQQQQKDLISQDGEVSELNAEQFEVDYKAPMLWCEELTDDNDVWLVQCPNTIEPECLVNQQFSLSGVTELPINPGQQLQVSSFHRHSEPLTCVLPSNKNLSFTTVVVEPAGLLLVKEQVQIPPTIIPSGQKGPVPFPKQLKIRHPLFGSEYINELQHAASLHNSVKGTLRIQGEHIGKDNHSMTERRGKKRKRDSKNEILDYLNQDAVHSEPSTVLHLDNNAKLKNNPYNTQNYPRLETNGQRDTYKETLYPPSATHHSTSTVADVSCTKGILPSPTTRGTIGTIVPGLGHSLVGGSKVKPSGSKTCQFKRMTSALWDSFHCEHYALWLMTQKTSKVPAGNLTRDPLDPYPGALTSTPRGRMLGGYRLVCGEGQALRCRSRTDRAVWLSFLRQPLAVAPDAHWVYSHVLQMGHSTTHLTDTGSIDGDLHRQPPTDFWGHFFALSGPASLERAGFANP</sequence>
<dbReference type="InterPro" id="IPR013240">
    <property type="entry name" value="DNA-dir_RNA_pol1_su_RPA34"/>
</dbReference>
<accession>A0A7R9GZS3</accession>
<protein>
    <submittedName>
        <fullName evidence="2">Uncharacterized protein</fullName>
    </submittedName>
</protein>
<name>A0A7R9GZS3_TIMCR</name>
<feature type="compositionally biased region" description="Low complexity" evidence="1">
    <location>
        <begin position="7"/>
        <end position="17"/>
    </location>
</feature>
<organism evidence="2">
    <name type="scientific">Timema cristinae</name>
    <name type="common">Walking stick</name>
    <dbReference type="NCBI Taxonomy" id="61476"/>
    <lineage>
        <taxon>Eukaryota</taxon>
        <taxon>Metazoa</taxon>
        <taxon>Ecdysozoa</taxon>
        <taxon>Arthropoda</taxon>
        <taxon>Hexapoda</taxon>
        <taxon>Insecta</taxon>
        <taxon>Pterygota</taxon>
        <taxon>Neoptera</taxon>
        <taxon>Polyneoptera</taxon>
        <taxon>Phasmatodea</taxon>
        <taxon>Timematodea</taxon>
        <taxon>Timematoidea</taxon>
        <taxon>Timematidae</taxon>
        <taxon>Timema</taxon>
    </lineage>
</organism>
<dbReference type="GO" id="GO:0006360">
    <property type="term" value="P:transcription by RNA polymerase I"/>
    <property type="evidence" value="ECO:0007669"/>
    <property type="project" value="InterPro"/>
</dbReference>
<feature type="compositionally biased region" description="Basic and acidic residues" evidence="1">
    <location>
        <begin position="268"/>
        <end position="279"/>
    </location>
</feature>
<evidence type="ECO:0000313" key="2">
    <source>
        <dbReference type="EMBL" id="CAD7400696.1"/>
    </source>
</evidence>